<dbReference type="Pfam" id="PF09485">
    <property type="entry name" value="CRISPR_Cse2"/>
    <property type="match status" value="1"/>
</dbReference>
<name>A0A4Y3KFP3_CELUD</name>
<dbReference type="Gene3D" id="1.10.520.40">
    <property type="entry name" value="CRISPR-associated protein Cse2"/>
    <property type="match status" value="1"/>
</dbReference>
<dbReference type="Proteomes" id="UP000315842">
    <property type="component" value="Unassembled WGS sequence"/>
</dbReference>
<dbReference type="InterPro" id="IPR038287">
    <property type="entry name" value="Cse2_sf"/>
</dbReference>
<dbReference type="AlphaFoldDB" id="A0A4Y3KFP3"/>
<keyword evidence="2" id="KW-1185">Reference proteome</keyword>
<gene>
    <name evidence="1" type="ORF">CUD01_21740</name>
</gene>
<sequence length="202" mass="22385">MTHDVEVVEPLTTARFVDRAVERLQREYLAGTSRSRASLAHLRRSLGQPLGAVPEILELVVDPDAPLTGGPPTPDERAVAAALGLYALHQQSLSQPMHIRGERFGTALGGIARRGGEPVPGVTRRFQALGTAESWDEVLHHSRGLVQLLRGGRRGFDYGWFAQDLAQFVDPLRRDEVRLRWGRAFYRVTPTTEPTSTTSEEQ</sequence>
<dbReference type="InterPro" id="IPR013382">
    <property type="entry name" value="CRISPR-assoc_prot_Cse2"/>
</dbReference>
<accession>A0A4Y3KFP3</accession>
<proteinExistence type="predicted"/>
<dbReference type="CDD" id="cd09731">
    <property type="entry name" value="Cse2_I-E"/>
    <property type="match status" value="1"/>
</dbReference>
<reference evidence="1 2" key="1">
    <citation type="submission" date="2019-06" db="EMBL/GenBank/DDBJ databases">
        <title>Whole genome shotgun sequence of Cellulomonas uda NBRC 3747.</title>
        <authorList>
            <person name="Hosoyama A."/>
            <person name="Uohara A."/>
            <person name="Ohji S."/>
            <person name="Ichikawa N."/>
        </authorList>
    </citation>
    <scope>NUCLEOTIDE SEQUENCE [LARGE SCALE GENOMIC DNA]</scope>
    <source>
        <strain evidence="1 2">NBRC 3747</strain>
    </source>
</reference>
<dbReference type="NCBIfam" id="TIGR02548">
    <property type="entry name" value="casB_cse2"/>
    <property type="match status" value="1"/>
</dbReference>
<protein>
    <recommendedName>
        <fullName evidence="3">Type I-E CRISPR-associated protein Cse2/CasB</fullName>
    </recommendedName>
</protein>
<evidence type="ECO:0000313" key="1">
    <source>
        <dbReference type="EMBL" id="GEA81730.1"/>
    </source>
</evidence>
<organism evidence="1 2">
    <name type="scientific">Cellulomonas uda</name>
    <dbReference type="NCBI Taxonomy" id="1714"/>
    <lineage>
        <taxon>Bacteria</taxon>
        <taxon>Bacillati</taxon>
        <taxon>Actinomycetota</taxon>
        <taxon>Actinomycetes</taxon>
        <taxon>Micrococcales</taxon>
        <taxon>Cellulomonadaceae</taxon>
        <taxon>Cellulomonas</taxon>
    </lineage>
</organism>
<comment type="caution">
    <text evidence="1">The sequence shown here is derived from an EMBL/GenBank/DDBJ whole genome shotgun (WGS) entry which is preliminary data.</text>
</comment>
<evidence type="ECO:0000313" key="2">
    <source>
        <dbReference type="Proteomes" id="UP000315842"/>
    </source>
</evidence>
<dbReference type="EMBL" id="BJLP01000036">
    <property type="protein sequence ID" value="GEA81730.1"/>
    <property type="molecule type" value="Genomic_DNA"/>
</dbReference>
<evidence type="ECO:0008006" key="3">
    <source>
        <dbReference type="Google" id="ProtNLM"/>
    </source>
</evidence>